<accession>A0ABR2KFX5</accession>
<protein>
    <recommendedName>
        <fullName evidence="3">Lecithin:cholesterol acyltransferase family protein</fullName>
    </recommendedName>
</protein>
<reference evidence="1 2" key="1">
    <citation type="submission" date="2024-04" db="EMBL/GenBank/DDBJ databases">
        <title>Tritrichomonas musculus Genome.</title>
        <authorList>
            <person name="Alves-Ferreira E."/>
            <person name="Grigg M."/>
            <person name="Lorenzi H."/>
            <person name="Galac M."/>
        </authorList>
    </citation>
    <scope>NUCLEOTIDE SEQUENCE [LARGE SCALE GENOMIC DNA]</scope>
    <source>
        <strain evidence="1 2">EAF2021</strain>
    </source>
</reference>
<organism evidence="1 2">
    <name type="scientific">Tritrichomonas musculus</name>
    <dbReference type="NCBI Taxonomy" id="1915356"/>
    <lineage>
        <taxon>Eukaryota</taxon>
        <taxon>Metamonada</taxon>
        <taxon>Parabasalia</taxon>
        <taxon>Tritrichomonadida</taxon>
        <taxon>Tritrichomonadidae</taxon>
        <taxon>Tritrichomonas</taxon>
    </lineage>
</organism>
<dbReference type="Pfam" id="PF02450">
    <property type="entry name" value="LCAT"/>
    <property type="match status" value="1"/>
</dbReference>
<sequence length="412" mass="47267">MISFLIVLTLAKRPVVIIPSHFGSRLYMNTTYQPFWYCPKSETNKHAWIRLRDIGSPFLACLLSYLTVDIDDATDKLISKPNTTFSVLDFGGVDGILGIGPEYFGRYLPVNYDLIVKTFLSKGYVTHKDLFSAPYDWRFGLEQPDEYFEKLKELIENAYTLNNNERVAILAHGTGATLVHNYLTSNILTPEWRKKYIDSATYISPSWSGSGQAFFATWRLRFPFIHVRFDTLRQFVASLGAFHASMPNTIAYSNKTLLIGPDGVNYTANDLTDVIRKHGKLNERQLKIAEKNFKYSNVLPKPPDFDVNIIYNSGVPTPMGLKLKSWDDVGMPIYARGDSLVGSKVIDQVCRDWGKTGIRLRCNDARSSDIKFHHRYLLKNPRIVTLINKWISDDVYDHVERKKSKEFLRHEL</sequence>
<keyword evidence="2" id="KW-1185">Reference proteome</keyword>
<dbReference type="Gene3D" id="3.40.50.1820">
    <property type="entry name" value="alpha/beta hydrolase"/>
    <property type="match status" value="1"/>
</dbReference>
<dbReference type="SUPFAM" id="SSF53474">
    <property type="entry name" value="alpha/beta-Hydrolases"/>
    <property type="match status" value="1"/>
</dbReference>
<evidence type="ECO:0000313" key="2">
    <source>
        <dbReference type="Proteomes" id="UP001470230"/>
    </source>
</evidence>
<comment type="caution">
    <text evidence="1">The sequence shown here is derived from an EMBL/GenBank/DDBJ whole genome shotgun (WGS) entry which is preliminary data.</text>
</comment>
<dbReference type="Proteomes" id="UP001470230">
    <property type="component" value="Unassembled WGS sequence"/>
</dbReference>
<dbReference type="InterPro" id="IPR029058">
    <property type="entry name" value="AB_hydrolase_fold"/>
</dbReference>
<dbReference type="PANTHER" id="PTHR11440">
    <property type="entry name" value="LECITHIN-CHOLESTEROL ACYLTRANSFERASE-RELATED"/>
    <property type="match status" value="1"/>
</dbReference>
<name>A0ABR2KFX5_9EUKA</name>
<evidence type="ECO:0008006" key="3">
    <source>
        <dbReference type="Google" id="ProtNLM"/>
    </source>
</evidence>
<dbReference type="InterPro" id="IPR003386">
    <property type="entry name" value="LACT/PDAT_acylTrfase"/>
</dbReference>
<proteinExistence type="predicted"/>
<gene>
    <name evidence="1" type="ORF">M9Y10_034783</name>
</gene>
<evidence type="ECO:0000313" key="1">
    <source>
        <dbReference type="EMBL" id="KAK8890024.1"/>
    </source>
</evidence>
<dbReference type="EMBL" id="JAPFFF010000005">
    <property type="protein sequence ID" value="KAK8890024.1"/>
    <property type="molecule type" value="Genomic_DNA"/>
</dbReference>